<feature type="transmembrane region" description="Helical" evidence="2">
    <location>
        <begin position="56"/>
        <end position="75"/>
    </location>
</feature>
<gene>
    <name evidence="3" type="ORF">PGLA1383_LOCUS55797</name>
</gene>
<keyword evidence="4" id="KW-1185">Reference proteome</keyword>
<accession>A0A813HQR5</accession>
<name>A0A813HQR5_POLGL</name>
<reference evidence="3" key="1">
    <citation type="submission" date="2021-02" db="EMBL/GenBank/DDBJ databases">
        <authorList>
            <person name="Dougan E. K."/>
            <person name="Rhodes N."/>
            <person name="Thang M."/>
            <person name="Chan C."/>
        </authorList>
    </citation>
    <scope>NUCLEOTIDE SEQUENCE</scope>
</reference>
<comment type="caution">
    <text evidence="3">The sequence shown here is derived from an EMBL/GenBank/DDBJ whole genome shotgun (WGS) entry which is preliminary data.</text>
</comment>
<keyword evidence="2" id="KW-1133">Transmembrane helix</keyword>
<dbReference type="OrthoDB" id="422581at2759"/>
<sequence length="516" mass="59210">MGSFIFQFSGCLKHRSNYVKPVLPHLPANPSSMFTGAYYAITWKSCRLLTKQWKRFLLRLCLFVVVAVVLGSQLWQYRQVLGGQLHLPPPQASASLRGGSAQPLTGATENANLLQKPVQVLALRAAGASAGRAAQQAQQAQQEHELQEGTQRREQQQQQARAAQMLEKQRRLEDEHQQRQQREQRESELKRKREPTKLHPKYRELIREYPFQPVRTNQGQFVNIILVRSQLSSPHHRQLYEKYKDEILFMGISSMEDYPLVPPNPYTGKWPADEYVGLFPGFLHMFRDTSVFPSHVKLLLMSQSDFSLPYPAQRVPKKYDFTFSGSDQDVNNDCVGWSSFAKNWTFAKEALEVMCGELGMTGVLVATKDKQNVKACSIPKVCEGKIVQTTFLDQRDFLNYVKQSRFLFVPQVHDASPRVATQALALDVPLLMNYNLIGGWKYLNEKTGEFFHDMSDFRESLQRFKRNEGQYEPSKWVREHYGDAISGARLKDFVEENFPERIMLPPGTLRLFPSGA</sequence>
<proteinExistence type="predicted"/>
<feature type="compositionally biased region" description="Basic and acidic residues" evidence="1">
    <location>
        <begin position="167"/>
        <end position="200"/>
    </location>
</feature>
<feature type="region of interest" description="Disordered" evidence="1">
    <location>
        <begin position="134"/>
        <end position="200"/>
    </location>
</feature>
<evidence type="ECO:0000313" key="3">
    <source>
        <dbReference type="EMBL" id="CAE8641073.1"/>
    </source>
</evidence>
<evidence type="ECO:0000256" key="2">
    <source>
        <dbReference type="SAM" id="Phobius"/>
    </source>
</evidence>
<dbReference type="EMBL" id="CAJNNV010032794">
    <property type="protein sequence ID" value="CAE8641073.1"/>
    <property type="molecule type" value="Genomic_DNA"/>
</dbReference>
<dbReference type="Proteomes" id="UP000654075">
    <property type="component" value="Unassembled WGS sequence"/>
</dbReference>
<dbReference type="AlphaFoldDB" id="A0A813HQR5"/>
<evidence type="ECO:0000313" key="4">
    <source>
        <dbReference type="Proteomes" id="UP000654075"/>
    </source>
</evidence>
<feature type="compositionally biased region" description="Basic and acidic residues" evidence="1">
    <location>
        <begin position="142"/>
        <end position="155"/>
    </location>
</feature>
<keyword evidence="2" id="KW-0812">Transmembrane</keyword>
<keyword evidence="2" id="KW-0472">Membrane</keyword>
<evidence type="ECO:0000256" key="1">
    <source>
        <dbReference type="SAM" id="MobiDB-lite"/>
    </source>
</evidence>
<protein>
    <submittedName>
        <fullName evidence="3">Uncharacterized protein</fullName>
    </submittedName>
</protein>
<organism evidence="3 4">
    <name type="scientific">Polarella glacialis</name>
    <name type="common">Dinoflagellate</name>
    <dbReference type="NCBI Taxonomy" id="89957"/>
    <lineage>
        <taxon>Eukaryota</taxon>
        <taxon>Sar</taxon>
        <taxon>Alveolata</taxon>
        <taxon>Dinophyceae</taxon>
        <taxon>Suessiales</taxon>
        <taxon>Suessiaceae</taxon>
        <taxon>Polarella</taxon>
    </lineage>
</organism>